<feature type="region of interest" description="Disordered" evidence="2">
    <location>
        <begin position="77"/>
        <end position="107"/>
    </location>
</feature>
<protein>
    <submittedName>
        <fullName evidence="3">YbhB/YbcL family Raf kinase inhibitor-like protein</fullName>
    </submittedName>
</protein>
<feature type="compositionally biased region" description="Basic and acidic residues" evidence="2">
    <location>
        <begin position="88"/>
        <end position="101"/>
    </location>
</feature>
<evidence type="ECO:0000256" key="1">
    <source>
        <dbReference type="ARBA" id="ARBA00007120"/>
    </source>
</evidence>
<sequence length="156" mass="17186">MTGQPRGGIRMRSNDFDDHRTLPRWCGKDEGNRPPALEWDGVPEGTAELALICEDPDAPGGNFLHWLVSAIPPSTRGLGGGAELPPDAVEHRNDFGRRGWDGPRPPAGDQPHRYFFRLYAVSRPLRLTAESTSDDLRDALHGAELAHGDLVGLYQR</sequence>
<comment type="similarity">
    <text evidence="1">Belongs to the UPF0098 family.</text>
</comment>
<keyword evidence="3" id="KW-0649">Protein kinase inhibitor</keyword>
<dbReference type="CDD" id="cd00865">
    <property type="entry name" value="PEBP_bact_arch"/>
    <property type="match status" value="1"/>
</dbReference>
<dbReference type="InterPro" id="IPR005247">
    <property type="entry name" value="YbhB_YbcL/LppC-like"/>
</dbReference>
<dbReference type="EMBL" id="BAAAGS010000005">
    <property type="protein sequence ID" value="GAA0514828.1"/>
    <property type="molecule type" value="Genomic_DNA"/>
</dbReference>
<dbReference type="Gene3D" id="3.90.280.10">
    <property type="entry name" value="PEBP-like"/>
    <property type="match status" value="1"/>
</dbReference>
<dbReference type="SUPFAM" id="SSF49777">
    <property type="entry name" value="PEBP-like"/>
    <property type="match status" value="1"/>
</dbReference>
<dbReference type="RefSeq" id="WP_011873996.1">
    <property type="nucleotide sequence ID" value="NZ_BAAAGS010000005.1"/>
</dbReference>
<dbReference type="Proteomes" id="UP001500729">
    <property type="component" value="Unassembled WGS sequence"/>
</dbReference>
<evidence type="ECO:0000256" key="2">
    <source>
        <dbReference type="SAM" id="MobiDB-lite"/>
    </source>
</evidence>
<accession>A0ABN1C9X1</accession>
<comment type="caution">
    <text evidence="3">The sequence shown here is derived from an EMBL/GenBank/DDBJ whole genome shotgun (WGS) entry which is preliminary data.</text>
</comment>
<dbReference type="NCBIfam" id="TIGR00481">
    <property type="entry name" value="YbhB/YbcL family Raf kinase inhibitor-like protein"/>
    <property type="match status" value="1"/>
</dbReference>
<organism evidence="3 4">
    <name type="scientific">Saccharopolyspora erythraea</name>
    <name type="common">Streptomyces erythraeus</name>
    <dbReference type="NCBI Taxonomy" id="1836"/>
    <lineage>
        <taxon>Bacteria</taxon>
        <taxon>Bacillati</taxon>
        <taxon>Actinomycetota</taxon>
        <taxon>Actinomycetes</taxon>
        <taxon>Pseudonocardiales</taxon>
        <taxon>Pseudonocardiaceae</taxon>
        <taxon>Saccharopolyspora</taxon>
    </lineage>
</organism>
<gene>
    <name evidence="3" type="ORF">GCM10009533_12250</name>
</gene>
<keyword evidence="4" id="KW-1185">Reference proteome</keyword>
<dbReference type="InterPro" id="IPR008914">
    <property type="entry name" value="PEBP"/>
</dbReference>
<dbReference type="PANTHER" id="PTHR30289">
    <property type="entry name" value="UNCHARACTERIZED PROTEIN YBCL-RELATED"/>
    <property type="match status" value="1"/>
</dbReference>
<proteinExistence type="inferred from homology"/>
<dbReference type="Pfam" id="PF01161">
    <property type="entry name" value="PBP"/>
    <property type="match status" value="1"/>
</dbReference>
<dbReference type="InterPro" id="IPR036610">
    <property type="entry name" value="PEBP-like_sf"/>
</dbReference>
<dbReference type="GO" id="GO:0004860">
    <property type="term" value="F:protein kinase inhibitor activity"/>
    <property type="evidence" value="ECO:0007669"/>
    <property type="project" value="UniProtKB-KW"/>
</dbReference>
<name>A0ABN1C9X1_SACER</name>
<dbReference type="PANTHER" id="PTHR30289:SF1">
    <property type="entry name" value="PEBP (PHOSPHATIDYLETHANOLAMINE-BINDING PROTEIN) FAMILY PROTEIN"/>
    <property type="match status" value="1"/>
</dbReference>
<evidence type="ECO:0000313" key="3">
    <source>
        <dbReference type="EMBL" id="GAA0514828.1"/>
    </source>
</evidence>
<reference evidence="3 4" key="1">
    <citation type="journal article" date="2019" name="Int. J. Syst. Evol. Microbiol.">
        <title>The Global Catalogue of Microorganisms (GCM) 10K type strain sequencing project: providing services to taxonomists for standard genome sequencing and annotation.</title>
        <authorList>
            <consortium name="The Broad Institute Genomics Platform"/>
            <consortium name="The Broad Institute Genome Sequencing Center for Infectious Disease"/>
            <person name="Wu L."/>
            <person name="Ma J."/>
        </authorList>
    </citation>
    <scope>NUCLEOTIDE SEQUENCE [LARGE SCALE GENOMIC DNA]</scope>
    <source>
        <strain evidence="3 4">JCM 10303</strain>
    </source>
</reference>
<evidence type="ECO:0000313" key="4">
    <source>
        <dbReference type="Proteomes" id="UP001500729"/>
    </source>
</evidence>